<feature type="transmembrane region" description="Helical" evidence="9">
    <location>
        <begin position="443"/>
        <end position="461"/>
    </location>
</feature>
<dbReference type="GO" id="GO:0005351">
    <property type="term" value="F:carbohydrate:proton symporter activity"/>
    <property type="evidence" value="ECO:0007669"/>
    <property type="project" value="TreeGrafter"/>
</dbReference>
<dbReference type="SUPFAM" id="SSF103473">
    <property type="entry name" value="MFS general substrate transporter"/>
    <property type="match status" value="1"/>
</dbReference>
<dbReference type="InterPro" id="IPR003663">
    <property type="entry name" value="Sugar/inositol_transpt"/>
</dbReference>
<dbReference type="PANTHER" id="PTHR48022:SF14">
    <property type="entry name" value="MAJOR FACILITATOR SUPERFAMILY (MFS) PROFILE DOMAIN-CONTAINING PROTEIN-RELATED"/>
    <property type="match status" value="1"/>
</dbReference>
<dbReference type="EMBL" id="ML993987">
    <property type="protein sequence ID" value="KAF2201179.1"/>
    <property type="molecule type" value="Genomic_DNA"/>
</dbReference>
<evidence type="ECO:0000256" key="1">
    <source>
        <dbReference type="ARBA" id="ARBA00004141"/>
    </source>
</evidence>
<dbReference type="InterPro" id="IPR005828">
    <property type="entry name" value="MFS_sugar_transport-like"/>
</dbReference>
<evidence type="ECO:0000256" key="5">
    <source>
        <dbReference type="ARBA" id="ARBA00022989"/>
    </source>
</evidence>
<dbReference type="InterPro" id="IPR020846">
    <property type="entry name" value="MFS_dom"/>
</dbReference>
<evidence type="ECO:0000259" key="10">
    <source>
        <dbReference type="PROSITE" id="PS50850"/>
    </source>
</evidence>
<dbReference type="InterPro" id="IPR005829">
    <property type="entry name" value="Sugar_transporter_CS"/>
</dbReference>
<keyword evidence="12" id="KW-1185">Reference proteome</keyword>
<comment type="subcellular location">
    <subcellularLocation>
        <location evidence="1">Membrane</location>
        <topology evidence="1">Multi-pass membrane protein</topology>
    </subcellularLocation>
</comment>
<feature type="transmembrane region" description="Helical" evidence="9">
    <location>
        <begin position="21"/>
        <end position="45"/>
    </location>
</feature>
<evidence type="ECO:0000256" key="2">
    <source>
        <dbReference type="ARBA" id="ARBA00010992"/>
    </source>
</evidence>
<comment type="similarity">
    <text evidence="2 7">Belongs to the major facilitator superfamily. Sugar transporter (TC 2.A.1.1) family.</text>
</comment>
<dbReference type="PRINTS" id="PR00171">
    <property type="entry name" value="SUGRTRNSPORT"/>
</dbReference>
<evidence type="ECO:0000256" key="3">
    <source>
        <dbReference type="ARBA" id="ARBA00022448"/>
    </source>
</evidence>
<evidence type="ECO:0000256" key="7">
    <source>
        <dbReference type="RuleBase" id="RU003346"/>
    </source>
</evidence>
<feature type="transmembrane region" description="Helical" evidence="9">
    <location>
        <begin position="373"/>
        <end position="400"/>
    </location>
</feature>
<feature type="compositionally biased region" description="Basic and acidic residues" evidence="8">
    <location>
        <begin position="504"/>
        <end position="515"/>
    </location>
</feature>
<organism evidence="11 12">
    <name type="scientific">Delitschia confertaspora ATCC 74209</name>
    <dbReference type="NCBI Taxonomy" id="1513339"/>
    <lineage>
        <taxon>Eukaryota</taxon>
        <taxon>Fungi</taxon>
        <taxon>Dikarya</taxon>
        <taxon>Ascomycota</taxon>
        <taxon>Pezizomycotina</taxon>
        <taxon>Dothideomycetes</taxon>
        <taxon>Pleosporomycetidae</taxon>
        <taxon>Pleosporales</taxon>
        <taxon>Delitschiaceae</taxon>
        <taxon>Delitschia</taxon>
    </lineage>
</organism>
<keyword evidence="6 9" id="KW-0472">Membrane</keyword>
<dbReference type="Proteomes" id="UP000799536">
    <property type="component" value="Unassembled WGS sequence"/>
</dbReference>
<dbReference type="FunFam" id="1.20.1250.20:FF:000134">
    <property type="entry name" value="MFS sugar transporter protein"/>
    <property type="match status" value="1"/>
</dbReference>
<feature type="transmembrane region" description="Helical" evidence="9">
    <location>
        <begin position="152"/>
        <end position="173"/>
    </location>
</feature>
<keyword evidence="5 9" id="KW-1133">Transmembrane helix</keyword>
<proteinExistence type="inferred from homology"/>
<dbReference type="GO" id="GO:0016020">
    <property type="term" value="C:membrane"/>
    <property type="evidence" value="ECO:0007669"/>
    <property type="project" value="UniProtKB-SubCell"/>
</dbReference>
<dbReference type="InterPro" id="IPR050360">
    <property type="entry name" value="MFS_Sugar_Transporters"/>
</dbReference>
<accession>A0A9P4JMW0</accession>
<evidence type="ECO:0000256" key="4">
    <source>
        <dbReference type="ARBA" id="ARBA00022692"/>
    </source>
</evidence>
<reference evidence="11" key="1">
    <citation type="journal article" date="2020" name="Stud. Mycol.">
        <title>101 Dothideomycetes genomes: a test case for predicting lifestyles and emergence of pathogens.</title>
        <authorList>
            <person name="Haridas S."/>
            <person name="Albert R."/>
            <person name="Binder M."/>
            <person name="Bloem J."/>
            <person name="Labutti K."/>
            <person name="Salamov A."/>
            <person name="Andreopoulos B."/>
            <person name="Baker S."/>
            <person name="Barry K."/>
            <person name="Bills G."/>
            <person name="Bluhm B."/>
            <person name="Cannon C."/>
            <person name="Castanera R."/>
            <person name="Culley D."/>
            <person name="Daum C."/>
            <person name="Ezra D."/>
            <person name="Gonzalez J."/>
            <person name="Henrissat B."/>
            <person name="Kuo A."/>
            <person name="Liang C."/>
            <person name="Lipzen A."/>
            <person name="Lutzoni F."/>
            <person name="Magnuson J."/>
            <person name="Mondo S."/>
            <person name="Nolan M."/>
            <person name="Ohm R."/>
            <person name="Pangilinan J."/>
            <person name="Park H.-J."/>
            <person name="Ramirez L."/>
            <person name="Alfaro M."/>
            <person name="Sun H."/>
            <person name="Tritt A."/>
            <person name="Yoshinaga Y."/>
            <person name="Zwiers L.-H."/>
            <person name="Turgeon B."/>
            <person name="Goodwin S."/>
            <person name="Spatafora J."/>
            <person name="Crous P."/>
            <person name="Grigoriev I."/>
        </authorList>
    </citation>
    <scope>NUCLEOTIDE SEQUENCE</scope>
    <source>
        <strain evidence="11">ATCC 74209</strain>
    </source>
</reference>
<gene>
    <name evidence="11" type="ORF">GQ43DRAFT_394766</name>
</gene>
<evidence type="ECO:0000256" key="9">
    <source>
        <dbReference type="SAM" id="Phobius"/>
    </source>
</evidence>
<protein>
    <submittedName>
        <fullName evidence="11">General substrate transporter</fullName>
    </submittedName>
</protein>
<dbReference type="NCBIfam" id="TIGR00879">
    <property type="entry name" value="SP"/>
    <property type="match status" value="1"/>
</dbReference>
<keyword evidence="4 9" id="KW-0812">Transmembrane</keyword>
<dbReference type="Gene3D" id="1.20.1250.20">
    <property type="entry name" value="MFS general substrate transporter like domains"/>
    <property type="match status" value="1"/>
</dbReference>
<dbReference type="OrthoDB" id="6612291at2759"/>
<dbReference type="PROSITE" id="PS00217">
    <property type="entry name" value="SUGAR_TRANSPORT_2"/>
    <property type="match status" value="1"/>
</dbReference>
<evidence type="ECO:0000313" key="12">
    <source>
        <dbReference type="Proteomes" id="UP000799536"/>
    </source>
</evidence>
<evidence type="ECO:0000256" key="6">
    <source>
        <dbReference type="ARBA" id="ARBA00023136"/>
    </source>
</evidence>
<feature type="transmembrane region" description="Helical" evidence="9">
    <location>
        <begin position="116"/>
        <end position="140"/>
    </location>
</feature>
<feature type="transmembrane region" description="Helical" evidence="9">
    <location>
        <begin position="185"/>
        <end position="209"/>
    </location>
</feature>
<sequence length="515" mass="56958">MTVPSQAKGPLPFSATFRLTTICVFFALASLVWGYNIGVMATIYVHPGFKKALHRPTASKTGLITSIYYLGTWLSYLFVSHPLADNLGRRAAAAIGVLVTVVGAALQTGAKGPNALAMMIIGRIICGFGLGIVSTSVPLYQSEVSPAKSRGRYVVINHIGLVSGLALAFWVGYGVSHWETPRGHYYGWRLSMAIQFIPSFFFLVGVFFCPETPRWLIENGRTEEARKNLAWLRSLTASHELVVCELQEIEHDVEQRKIATLQSWTVLFTHRPLFNRLWRAAFLHFMAQMCGNTSMKYYLPTIFMSLGISRKLSLMIGGIESTLKIGCTIIDAIIVDKAGRRLTLVVACVVMSISLLLNGVLPQVYPNNRNHAADYVCIVFIFFYTFGYSIGFGPAAWVYGSEIFPTNFRAKGLNIAASGGSVGSVIASQVWPIGIDNIGSKTHFIFMSTNIASAIIIWLFYPETKQKSLEDMDALFDPSYCRDSDVENNGANVHDEDEEEGEGDNVRPRNRDARL</sequence>
<feature type="region of interest" description="Disordered" evidence="8">
    <location>
        <begin position="483"/>
        <end position="515"/>
    </location>
</feature>
<comment type="caution">
    <text evidence="11">The sequence shown here is derived from an EMBL/GenBank/DDBJ whole genome shotgun (WGS) entry which is preliminary data.</text>
</comment>
<keyword evidence="3 7" id="KW-0813">Transport</keyword>
<evidence type="ECO:0000256" key="8">
    <source>
        <dbReference type="SAM" id="MobiDB-lite"/>
    </source>
</evidence>
<dbReference type="PANTHER" id="PTHR48022">
    <property type="entry name" value="PLASTIDIC GLUCOSE TRANSPORTER 4"/>
    <property type="match status" value="1"/>
</dbReference>
<feature type="transmembrane region" description="Helical" evidence="9">
    <location>
        <begin position="342"/>
        <end position="361"/>
    </location>
</feature>
<feature type="transmembrane region" description="Helical" evidence="9">
    <location>
        <begin position="412"/>
        <end position="431"/>
    </location>
</feature>
<name>A0A9P4JMW0_9PLEO</name>
<evidence type="ECO:0000313" key="11">
    <source>
        <dbReference type="EMBL" id="KAF2201179.1"/>
    </source>
</evidence>
<feature type="transmembrane region" description="Helical" evidence="9">
    <location>
        <begin position="57"/>
        <end position="79"/>
    </location>
</feature>
<feature type="transmembrane region" description="Helical" evidence="9">
    <location>
        <begin position="91"/>
        <end position="110"/>
    </location>
</feature>
<dbReference type="InterPro" id="IPR036259">
    <property type="entry name" value="MFS_trans_sf"/>
</dbReference>
<dbReference type="PROSITE" id="PS50850">
    <property type="entry name" value="MFS"/>
    <property type="match status" value="1"/>
</dbReference>
<dbReference type="AlphaFoldDB" id="A0A9P4JMW0"/>
<dbReference type="Pfam" id="PF00083">
    <property type="entry name" value="Sugar_tr"/>
    <property type="match status" value="1"/>
</dbReference>
<feature type="domain" description="Major facilitator superfamily (MFS) profile" evidence="10">
    <location>
        <begin position="22"/>
        <end position="465"/>
    </location>
</feature>